<dbReference type="EMBL" id="LAZR01007782">
    <property type="protein sequence ID" value="KKM82991.1"/>
    <property type="molecule type" value="Genomic_DNA"/>
</dbReference>
<reference evidence="1" key="1">
    <citation type="journal article" date="2015" name="Nature">
        <title>Complex archaea that bridge the gap between prokaryotes and eukaryotes.</title>
        <authorList>
            <person name="Spang A."/>
            <person name="Saw J.H."/>
            <person name="Jorgensen S.L."/>
            <person name="Zaremba-Niedzwiedzka K."/>
            <person name="Martijn J."/>
            <person name="Lind A.E."/>
            <person name="van Eijk R."/>
            <person name="Schleper C."/>
            <person name="Guy L."/>
            <person name="Ettema T.J."/>
        </authorList>
    </citation>
    <scope>NUCLEOTIDE SEQUENCE</scope>
</reference>
<protein>
    <submittedName>
        <fullName evidence="1">Uncharacterized protein</fullName>
    </submittedName>
</protein>
<proteinExistence type="predicted"/>
<organism evidence="1">
    <name type="scientific">marine sediment metagenome</name>
    <dbReference type="NCBI Taxonomy" id="412755"/>
    <lineage>
        <taxon>unclassified sequences</taxon>
        <taxon>metagenomes</taxon>
        <taxon>ecological metagenomes</taxon>
    </lineage>
</organism>
<gene>
    <name evidence="1" type="ORF">LCGC14_1313960</name>
</gene>
<accession>A0A0F9L6M7</accession>
<name>A0A0F9L6M7_9ZZZZ</name>
<evidence type="ECO:0000313" key="1">
    <source>
        <dbReference type="EMBL" id="KKM82991.1"/>
    </source>
</evidence>
<comment type="caution">
    <text evidence="1">The sequence shown here is derived from an EMBL/GenBank/DDBJ whole genome shotgun (WGS) entry which is preliminary data.</text>
</comment>
<dbReference type="AlphaFoldDB" id="A0A0F9L6M7"/>
<sequence>MIPSPRDIQKDEAKFISGERVNRKKCPICFSSLKEEYNLNIGQTEFHCSFCKLNFNQTYLNVFWFGFEVGVDATVTHPNMKHVLEGESDE</sequence>